<dbReference type="EMBL" id="JAKWJU010000002">
    <property type="protein sequence ID" value="MCH6163098.1"/>
    <property type="molecule type" value="Genomic_DNA"/>
</dbReference>
<feature type="transmembrane region" description="Helical" evidence="8">
    <location>
        <begin position="56"/>
        <end position="77"/>
    </location>
</feature>
<evidence type="ECO:0000256" key="7">
    <source>
        <dbReference type="SAM" id="MobiDB-lite"/>
    </source>
</evidence>
<feature type="region of interest" description="Disordered" evidence="7">
    <location>
        <begin position="1"/>
        <end position="28"/>
    </location>
</feature>
<dbReference type="PROSITE" id="PS50893">
    <property type="entry name" value="ABC_TRANSPORTER_2"/>
    <property type="match status" value="1"/>
</dbReference>
<evidence type="ECO:0000313" key="12">
    <source>
        <dbReference type="Proteomes" id="UP001166784"/>
    </source>
</evidence>
<dbReference type="InterPro" id="IPR011527">
    <property type="entry name" value="ABC1_TM_dom"/>
</dbReference>
<evidence type="ECO:0000313" key="11">
    <source>
        <dbReference type="EMBL" id="MCH6163098.1"/>
    </source>
</evidence>
<dbReference type="SUPFAM" id="SSF90123">
    <property type="entry name" value="ABC transporter transmembrane region"/>
    <property type="match status" value="1"/>
</dbReference>
<feature type="transmembrane region" description="Helical" evidence="8">
    <location>
        <begin position="97"/>
        <end position="115"/>
    </location>
</feature>
<protein>
    <submittedName>
        <fullName evidence="11">ABC transporter ATP-binding protein/permease</fullName>
    </submittedName>
</protein>
<reference evidence="11" key="1">
    <citation type="submission" date="2022-03" db="EMBL/GenBank/DDBJ databases">
        <authorList>
            <person name="Santos J.D.N."/>
            <person name="Kallscheuer N."/>
            <person name="Jogler C."/>
            <person name="Lage O.M."/>
        </authorList>
    </citation>
    <scope>NUCLEOTIDE SEQUENCE</scope>
    <source>
        <strain evidence="11">M600PL45_2</strain>
    </source>
</reference>
<comment type="caution">
    <text evidence="11">The sequence shown here is derived from an EMBL/GenBank/DDBJ whole genome shotgun (WGS) entry which is preliminary data.</text>
</comment>
<sequence length="659" mass="70433">MRRDARENRTDAAGHTSAAAREDGTDESERRVTARELIQACAFIVRAAWQADRRRLCGVVAVQLLTAVGMGVLVLVLRDTLGTAFSVGGKGRSAEDGLIASLCGLVVLASAGGVLRTVSSGWQRVLTVKVDRHIMAGVLRSAARSELALFEDPAFHDRLKRAVFASRSQPVVVVTALIGAVQALLSMAAVSAAFAVMAWWLLPFTALSVLPVLKAARDERNADYRLHGRLAEGRRVREYLEQLLAGQDAAKEIRALGLGDTLQDRWEGRYAEEIASTTDMQSRHTRRKAVARLLGDAVFVSVVAAMWWTVRSGGVQLPTALAATGALLMLATRVQMLGYVLNNIGASAAYMKDVRVFTADGTDTGGTRPDASSAFCHPSGFRQLRAEKLTFSYPGSAGPALREVSVELGAGEVIAVVGANGSGKSTLAKLLAGLYEPDGGRLLWDGRSVPRPAELRAASAVVFQDFVRFKMTVRDNIAFGRPGSPADPEAVAAAAADAGAGGVVAALPRGYETVLSKEFTGGADLSLGQWQRLALARAFYRDAPFVILDEPTASLDPQAEADLFRHIRRLFAGRTVLVISHRFSNVRAADRIYVMDSGRVTEHGSHEELMASDGTYARLFRLQADAYQERGDRRAREAPGGEAPRGETSGGAAAVATLP</sequence>
<dbReference type="InterPro" id="IPR003593">
    <property type="entry name" value="AAA+_ATPase"/>
</dbReference>
<feature type="domain" description="ABC transporter" evidence="9">
    <location>
        <begin position="384"/>
        <end position="622"/>
    </location>
</feature>
<keyword evidence="3" id="KW-0547">Nucleotide-binding</keyword>
<keyword evidence="5 8" id="KW-1133">Transmembrane helix</keyword>
<keyword evidence="6 8" id="KW-0472">Membrane</keyword>
<dbReference type="SMART" id="SM00382">
    <property type="entry name" value="AAA"/>
    <property type="match status" value="1"/>
</dbReference>
<dbReference type="GO" id="GO:0005524">
    <property type="term" value="F:ATP binding"/>
    <property type="evidence" value="ECO:0007669"/>
    <property type="project" value="UniProtKB-KW"/>
</dbReference>
<accession>A0ABS9T3H7</accession>
<dbReference type="PROSITE" id="PS00211">
    <property type="entry name" value="ABC_TRANSPORTER_1"/>
    <property type="match status" value="1"/>
</dbReference>
<feature type="transmembrane region" description="Helical" evidence="8">
    <location>
        <begin position="320"/>
        <end position="341"/>
    </location>
</feature>
<dbReference type="Gene3D" id="1.20.1560.10">
    <property type="entry name" value="ABC transporter type 1, transmembrane domain"/>
    <property type="match status" value="1"/>
</dbReference>
<dbReference type="PANTHER" id="PTHR24221:SF646">
    <property type="entry name" value="HAEMOLYSIN SECRETION ATP-BINDING PROTEIN"/>
    <property type="match status" value="1"/>
</dbReference>
<evidence type="ECO:0000256" key="4">
    <source>
        <dbReference type="ARBA" id="ARBA00022840"/>
    </source>
</evidence>
<organism evidence="11 12">
    <name type="scientific">Streptomyces marispadix</name>
    <dbReference type="NCBI Taxonomy" id="2922868"/>
    <lineage>
        <taxon>Bacteria</taxon>
        <taxon>Bacillati</taxon>
        <taxon>Actinomycetota</taxon>
        <taxon>Actinomycetes</taxon>
        <taxon>Kitasatosporales</taxon>
        <taxon>Streptomycetaceae</taxon>
        <taxon>Streptomyces</taxon>
    </lineage>
</organism>
<evidence type="ECO:0000256" key="2">
    <source>
        <dbReference type="ARBA" id="ARBA00022692"/>
    </source>
</evidence>
<evidence type="ECO:0000256" key="3">
    <source>
        <dbReference type="ARBA" id="ARBA00022741"/>
    </source>
</evidence>
<evidence type="ECO:0000256" key="6">
    <source>
        <dbReference type="ARBA" id="ARBA00023136"/>
    </source>
</evidence>
<keyword evidence="12" id="KW-1185">Reference proteome</keyword>
<dbReference type="RefSeq" id="WP_241061948.1">
    <property type="nucleotide sequence ID" value="NZ_JAKWJU010000002.1"/>
</dbReference>
<dbReference type="Gene3D" id="3.40.50.300">
    <property type="entry name" value="P-loop containing nucleotide triphosphate hydrolases"/>
    <property type="match status" value="1"/>
</dbReference>
<feature type="region of interest" description="Disordered" evidence="7">
    <location>
        <begin position="629"/>
        <end position="659"/>
    </location>
</feature>
<dbReference type="InterPro" id="IPR036640">
    <property type="entry name" value="ABC1_TM_sf"/>
</dbReference>
<evidence type="ECO:0000256" key="1">
    <source>
        <dbReference type="ARBA" id="ARBA00004651"/>
    </source>
</evidence>
<keyword evidence="4 11" id="KW-0067">ATP-binding</keyword>
<dbReference type="InterPro" id="IPR003439">
    <property type="entry name" value="ABC_transporter-like_ATP-bd"/>
</dbReference>
<feature type="compositionally biased region" description="Basic and acidic residues" evidence="7">
    <location>
        <begin position="1"/>
        <end position="12"/>
    </location>
</feature>
<dbReference type="Pfam" id="PF00005">
    <property type="entry name" value="ABC_tran"/>
    <property type="match status" value="1"/>
</dbReference>
<feature type="transmembrane region" description="Helical" evidence="8">
    <location>
        <begin position="197"/>
        <end position="216"/>
    </location>
</feature>
<reference evidence="11" key="2">
    <citation type="journal article" date="2023" name="Int. J. Syst. Evol. Microbiol.">
        <title>Streptomyces marispadix sp. nov., isolated from marine beach sediment of the Northern Coast of Portugal.</title>
        <authorList>
            <person name="dos Santos J.D.N."/>
            <person name="Vitorino I.R."/>
            <person name="Kallscheuer N."/>
            <person name="Srivastava A."/>
            <person name="Krautwurst S."/>
            <person name="Marz M."/>
            <person name="Jogler C."/>
            <person name="Lobo Da Cunha A."/>
            <person name="Catita J."/>
            <person name="Goncalves H."/>
            <person name="Gonzalez I."/>
            <person name="Reyes F."/>
            <person name="Lage O.M."/>
        </authorList>
    </citation>
    <scope>NUCLEOTIDE SEQUENCE</scope>
    <source>
        <strain evidence="11">M600PL45_2</strain>
    </source>
</reference>
<evidence type="ECO:0000259" key="10">
    <source>
        <dbReference type="PROSITE" id="PS50929"/>
    </source>
</evidence>
<feature type="transmembrane region" description="Helical" evidence="8">
    <location>
        <begin position="289"/>
        <end position="308"/>
    </location>
</feature>
<dbReference type="InterPro" id="IPR017871">
    <property type="entry name" value="ABC_transporter-like_CS"/>
</dbReference>
<evidence type="ECO:0000259" key="9">
    <source>
        <dbReference type="PROSITE" id="PS50893"/>
    </source>
</evidence>
<dbReference type="InterPro" id="IPR039421">
    <property type="entry name" value="Type_1_exporter"/>
</dbReference>
<dbReference type="CDD" id="cd03228">
    <property type="entry name" value="ABCC_MRP_Like"/>
    <property type="match status" value="1"/>
</dbReference>
<comment type="subcellular location">
    <subcellularLocation>
        <location evidence="1">Cell membrane</location>
        <topology evidence="1">Multi-pass membrane protein</topology>
    </subcellularLocation>
</comment>
<feature type="domain" description="ABC transmembrane type-1" evidence="10">
    <location>
        <begin position="56"/>
        <end position="346"/>
    </location>
</feature>
<evidence type="ECO:0000256" key="8">
    <source>
        <dbReference type="SAM" id="Phobius"/>
    </source>
</evidence>
<feature type="compositionally biased region" description="Basic and acidic residues" evidence="7">
    <location>
        <begin position="629"/>
        <end position="639"/>
    </location>
</feature>
<dbReference type="InterPro" id="IPR027417">
    <property type="entry name" value="P-loop_NTPase"/>
</dbReference>
<gene>
    <name evidence="11" type="ORF">MMA15_22710</name>
</gene>
<dbReference type="Proteomes" id="UP001166784">
    <property type="component" value="Unassembled WGS sequence"/>
</dbReference>
<feature type="transmembrane region" description="Helical" evidence="8">
    <location>
        <begin position="170"/>
        <end position="191"/>
    </location>
</feature>
<dbReference type="PANTHER" id="PTHR24221">
    <property type="entry name" value="ATP-BINDING CASSETTE SUB-FAMILY B"/>
    <property type="match status" value="1"/>
</dbReference>
<keyword evidence="2 8" id="KW-0812">Transmembrane</keyword>
<dbReference type="PROSITE" id="PS50929">
    <property type="entry name" value="ABC_TM1F"/>
    <property type="match status" value="1"/>
</dbReference>
<proteinExistence type="predicted"/>
<evidence type="ECO:0000256" key="5">
    <source>
        <dbReference type="ARBA" id="ARBA00022989"/>
    </source>
</evidence>
<dbReference type="SUPFAM" id="SSF52540">
    <property type="entry name" value="P-loop containing nucleoside triphosphate hydrolases"/>
    <property type="match status" value="1"/>
</dbReference>
<name>A0ABS9T3H7_9ACTN</name>